<accession>A0A4R3Y0I5</accession>
<dbReference type="OrthoDB" id="8559815at2"/>
<feature type="domain" description="Ice-binding protein C-terminal" evidence="2">
    <location>
        <begin position="225"/>
        <end position="246"/>
    </location>
</feature>
<dbReference type="EMBL" id="SMCO01000013">
    <property type="protein sequence ID" value="TCV84138.1"/>
    <property type="molecule type" value="Genomic_DNA"/>
</dbReference>
<dbReference type="AlphaFoldDB" id="A0A4R3Y0I5"/>
<dbReference type="InterPro" id="IPR013424">
    <property type="entry name" value="Ice-binding_C"/>
</dbReference>
<comment type="caution">
    <text evidence="3">The sequence shown here is derived from an EMBL/GenBank/DDBJ whole genome shotgun (WGS) entry which is preliminary data.</text>
</comment>
<organism evidence="3 4">
    <name type="scientific">Sulfurirhabdus autotrophica</name>
    <dbReference type="NCBI Taxonomy" id="1706046"/>
    <lineage>
        <taxon>Bacteria</taxon>
        <taxon>Pseudomonadati</taxon>
        <taxon>Pseudomonadota</taxon>
        <taxon>Betaproteobacteria</taxon>
        <taxon>Nitrosomonadales</taxon>
        <taxon>Sulfuricellaceae</taxon>
        <taxon>Sulfurirhabdus</taxon>
    </lineage>
</organism>
<keyword evidence="4" id="KW-1185">Reference proteome</keyword>
<feature type="signal peptide" evidence="1">
    <location>
        <begin position="1"/>
        <end position="29"/>
    </location>
</feature>
<evidence type="ECO:0000313" key="3">
    <source>
        <dbReference type="EMBL" id="TCV84138.1"/>
    </source>
</evidence>
<name>A0A4R3Y0I5_9PROT</name>
<evidence type="ECO:0000259" key="2">
    <source>
        <dbReference type="Pfam" id="PF07589"/>
    </source>
</evidence>
<evidence type="ECO:0000256" key="1">
    <source>
        <dbReference type="SAM" id="SignalP"/>
    </source>
</evidence>
<reference evidence="3 4" key="1">
    <citation type="submission" date="2019-03" db="EMBL/GenBank/DDBJ databases">
        <title>Genomic Encyclopedia of Type Strains, Phase IV (KMG-IV): sequencing the most valuable type-strain genomes for metagenomic binning, comparative biology and taxonomic classification.</title>
        <authorList>
            <person name="Goeker M."/>
        </authorList>
    </citation>
    <scope>NUCLEOTIDE SEQUENCE [LARGE SCALE GENOMIC DNA]</scope>
    <source>
        <strain evidence="3 4">DSM 100309</strain>
    </source>
</reference>
<dbReference type="NCBIfam" id="TIGR02595">
    <property type="entry name" value="PEP_CTERM"/>
    <property type="match status" value="1"/>
</dbReference>
<dbReference type="RefSeq" id="WP_124945117.1">
    <property type="nucleotide sequence ID" value="NZ_BHVT01000008.1"/>
</dbReference>
<keyword evidence="1" id="KW-0732">Signal</keyword>
<protein>
    <submittedName>
        <fullName evidence="3">Putative secreted protein with PEP-CTERM sorting signal</fullName>
    </submittedName>
</protein>
<sequence>MRKNICFKITDIRIVLLAFCATLSTAASALPYYYTDWTTANPAAGTAHGVMTLPDSSTVTVDFSAVYANGSPGSFVGAYTASDWAGWSVFSSAYLSSQVSNIPFPDMLQLMGGQNQIYKVHLSAAIKDPIMAIVSLGANGTNTHYNFDSPFTILSQGNDYWGGCATCLTQSGNDLIGNEGSGTIQFNGTFSDFSWTVPTGEYWHGFTFGIRTTLALEPNPPSSNVPEPATLSLMGLGLAALVAKRKVMK</sequence>
<gene>
    <name evidence="3" type="ORF">EDC63_11374</name>
</gene>
<evidence type="ECO:0000313" key="4">
    <source>
        <dbReference type="Proteomes" id="UP000295367"/>
    </source>
</evidence>
<dbReference type="Pfam" id="PF07589">
    <property type="entry name" value="PEP-CTERM"/>
    <property type="match status" value="1"/>
</dbReference>
<proteinExistence type="predicted"/>
<feature type="chain" id="PRO_5020693745" evidence="1">
    <location>
        <begin position="30"/>
        <end position="249"/>
    </location>
</feature>
<dbReference type="Proteomes" id="UP000295367">
    <property type="component" value="Unassembled WGS sequence"/>
</dbReference>